<gene>
    <name evidence="2" type="ORF">PXH66_14870</name>
</gene>
<keyword evidence="3" id="KW-1185">Reference proteome</keyword>
<dbReference type="Proteomes" id="UP001218638">
    <property type="component" value="Chromosome"/>
</dbReference>
<dbReference type="EMBL" id="CP119075">
    <property type="protein sequence ID" value="WED63617.1"/>
    <property type="molecule type" value="Genomic_DNA"/>
</dbReference>
<evidence type="ECO:0000313" key="3">
    <source>
        <dbReference type="Proteomes" id="UP001218638"/>
    </source>
</evidence>
<keyword evidence="1" id="KW-1133">Transmembrane helix</keyword>
<keyword evidence="1" id="KW-0472">Membrane</keyword>
<dbReference type="AlphaFoldDB" id="A0AAF0CGH3"/>
<accession>A0AAF0CGH3</accession>
<dbReference type="RefSeq" id="WP_330929824.1">
    <property type="nucleotide sequence ID" value="NZ_CP119075.1"/>
</dbReference>
<evidence type="ECO:0000256" key="1">
    <source>
        <dbReference type="SAM" id="Phobius"/>
    </source>
</evidence>
<reference evidence="2" key="1">
    <citation type="submission" date="2023-03" db="EMBL/GenBank/DDBJ databases">
        <title>Lomoglobus Profundus gen. nov., sp. nov., a novel member of the phylum Verrucomicrobia, isolated from deep-marine sediment of South China Sea.</title>
        <authorList>
            <person name="Ahmad T."/>
            <person name="Ishaq S.E."/>
            <person name="Wang F."/>
        </authorList>
    </citation>
    <scope>NUCLEOTIDE SEQUENCE</scope>
    <source>
        <strain evidence="2">LMO-M01</strain>
    </source>
</reference>
<organism evidence="2 3">
    <name type="scientific">Synoicihabitans lomoniglobus</name>
    <dbReference type="NCBI Taxonomy" id="2909285"/>
    <lineage>
        <taxon>Bacteria</taxon>
        <taxon>Pseudomonadati</taxon>
        <taxon>Verrucomicrobiota</taxon>
        <taxon>Opitutia</taxon>
        <taxon>Opitutales</taxon>
        <taxon>Opitutaceae</taxon>
        <taxon>Synoicihabitans</taxon>
    </lineage>
</organism>
<feature type="transmembrane region" description="Helical" evidence="1">
    <location>
        <begin position="20"/>
        <end position="47"/>
    </location>
</feature>
<name>A0AAF0CGH3_9BACT</name>
<proteinExistence type="predicted"/>
<protein>
    <submittedName>
        <fullName evidence="2">Uncharacterized protein</fullName>
    </submittedName>
</protein>
<evidence type="ECO:0000313" key="2">
    <source>
        <dbReference type="EMBL" id="WED63617.1"/>
    </source>
</evidence>
<keyword evidence="1" id="KW-0812">Transmembrane</keyword>
<feature type="transmembrane region" description="Helical" evidence="1">
    <location>
        <begin position="59"/>
        <end position="78"/>
    </location>
</feature>
<dbReference type="KEGG" id="slom:PXH66_14870"/>
<sequence length="101" mass="11002">MKFDRARNSAEFRELFDCLMGIAIGVAAAEIIGIPWAVAALAAVYALRRLKNHNHALNQRLRVFAVVTCFGLLLHGNWSAFVEGISVGYDAVVDVGNRSAN</sequence>